<comment type="caution">
    <text evidence="1">The sequence shown here is derived from an EMBL/GenBank/DDBJ whole genome shotgun (WGS) entry which is preliminary data.</text>
</comment>
<sequence length="198" mass="21839">MSKTKKPTPYDPKLVAAQCDPLTLRLGCTAGCWKGENFKQCGRPPVAIRRWTRDDGYDDSELLPKEGVYGPACKLHANHDVVPLSEVLEAVADAGCWKHDPSLMPPLSGVLPYDPMRVFALCDPSWLRLGCTAGVSRDGDYESCGKPVVAIRRWMRTDGPDCEDMPETGWYGPVCKAHASHDVVPLAVILDLMMEGRR</sequence>
<evidence type="ECO:0000313" key="1">
    <source>
        <dbReference type="EMBL" id="PKC90512.1"/>
    </source>
</evidence>
<gene>
    <name evidence="1" type="ORF">APC1503_0391</name>
</gene>
<dbReference type="Proteomes" id="UP000232654">
    <property type="component" value="Unassembled WGS sequence"/>
</dbReference>
<dbReference type="EMBL" id="PJDT01000009">
    <property type="protein sequence ID" value="PKC90512.1"/>
    <property type="molecule type" value="Genomic_DNA"/>
</dbReference>
<organism evidence="1 2">
    <name type="scientific">Bifidobacterium longum</name>
    <dbReference type="NCBI Taxonomy" id="216816"/>
    <lineage>
        <taxon>Bacteria</taxon>
        <taxon>Bacillati</taxon>
        <taxon>Actinomycetota</taxon>
        <taxon>Actinomycetes</taxon>
        <taxon>Bifidobacteriales</taxon>
        <taxon>Bifidobacteriaceae</taxon>
        <taxon>Bifidobacterium</taxon>
    </lineage>
</organism>
<dbReference type="RefSeq" id="WP_101011032.1">
    <property type="nucleotide sequence ID" value="NZ_PJDT01000009.1"/>
</dbReference>
<proteinExistence type="predicted"/>
<evidence type="ECO:0000313" key="2">
    <source>
        <dbReference type="Proteomes" id="UP000232654"/>
    </source>
</evidence>
<accession>A0A2N0T3A0</accession>
<protein>
    <submittedName>
        <fullName evidence="1">Uncharacterized protein</fullName>
    </submittedName>
</protein>
<reference evidence="1 2" key="1">
    <citation type="submission" date="2017-12" db="EMBL/GenBank/DDBJ databases">
        <title>Bifidobacterium longum APC/DPC strains.</title>
        <authorList>
            <person name="Arboleya S."/>
        </authorList>
    </citation>
    <scope>NUCLEOTIDE SEQUENCE [LARGE SCALE GENOMIC DNA]</scope>
    <source>
        <strain evidence="1 2">APC1503</strain>
    </source>
</reference>
<dbReference type="AlphaFoldDB" id="A0A2N0T3A0"/>
<name>A0A2N0T3A0_BIFLN</name>